<dbReference type="Proteomes" id="UP000198619">
    <property type="component" value="Unassembled WGS sequence"/>
</dbReference>
<dbReference type="EMBL" id="FOKI01000010">
    <property type="protein sequence ID" value="SFB05674.1"/>
    <property type="molecule type" value="Genomic_DNA"/>
</dbReference>
<evidence type="ECO:0000256" key="1">
    <source>
        <dbReference type="ARBA" id="ARBA00009209"/>
    </source>
</evidence>
<proteinExistence type="inferred from homology"/>
<keyword evidence="4" id="KW-0812">Transmembrane</keyword>
<dbReference type="InterPro" id="IPR008928">
    <property type="entry name" value="6-hairpin_glycosidase_sf"/>
</dbReference>
<evidence type="ECO:0000256" key="2">
    <source>
        <dbReference type="ARBA" id="ARBA00022801"/>
    </source>
</evidence>
<name>A0A1I0XXL2_9CLOT</name>
<dbReference type="Pfam" id="PF01270">
    <property type="entry name" value="Glyco_hydro_8"/>
    <property type="match status" value="1"/>
</dbReference>
<dbReference type="SUPFAM" id="SSF48208">
    <property type="entry name" value="Six-hairpin glycosidases"/>
    <property type="match status" value="1"/>
</dbReference>
<dbReference type="InterPro" id="IPR012341">
    <property type="entry name" value="6hp_glycosidase-like_sf"/>
</dbReference>
<keyword evidence="4" id="KW-1133">Transmembrane helix</keyword>
<dbReference type="AlphaFoldDB" id="A0A1I0XXL2"/>
<feature type="transmembrane region" description="Helical" evidence="4">
    <location>
        <begin position="12"/>
        <end position="32"/>
    </location>
</feature>
<accession>A0A1I0XXL2</accession>
<keyword evidence="4" id="KW-0472">Membrane</keyword>
<keyword evidence="6" id="KW-1185">Reference proteome</keyword>
<dbReference type="Gene3D" id="1.50.10.10">
    <property type="match status" value="1"/>
</dbReference>
<evidence type="ECO:0000313" key="5">
    <source>
        <dbReference type="EMBL" id="SFB05674.1"/>
    </source>
</evidence>
<dbReference type="STRING" id="84698.SAMN04488528_101059"/>
<reference evidence="5 6" key="1">
    <citation type="submission" date="2016-10" db="EMBL/GenBank/DDBJ databases">
        <authorList>
            <person name="de Groot N.N."/>
        </authorList>
    </citation>
    <scope>NUCLEOTIDE SEQUENCE [LARGE SCALE GENOMIC DNA]</scope>
    <source>
        <strain evidence="5 6">DSM 12271</strain>
    </source>
</reference>
<dbReference type="GO" id="GO:0005975">
    <property type="term" value="P:carbohydrate metabolic process"/>
    <property type="evidence" value="ECO:0007669"/>
    <property type="project" value="InterPro"/>
</dbReference>
<evidence type="ECO:0000256" key="4">
    <source>
        <dbReference type="SAM" id="Phobius"/>
    </source>
</evidence>
<dbReference type="RefSeq" id="WP_090040461.1">
    <property type="nucleotide sequence ID" value="NZ_FOKI01000010.1"/>
</dbReference>
<gene>
    <name evidence="5" type="ORF">SAMN04488528_101059</name>
</gene>
<keyword evidence="2 5" id="KW-0378">Hydrolase</keyword>
<evidence type="ECO:0000313" key="6">
    <source>
        <dbReference type="Proteomes" id="UP000198619"/>
    </source>
</evidence>
<evidence type="ECO:0000256" key="3">
    <source>
        <dbReference type="ARBA" id="ARBA00023295"/>
    </source>
</evidence>
<keyword evidence="3" id="KW-0326">Glycosidase</keyword>
<dbReference type="GO" id="GO:0004553">
    <property type="term" value="F:hydrolase activity, hydrolyzing O-glycosyl compounds"/>
    <property type="evidence" value="ECO:0007669"/>
    <property type="project" value="InterPro"/>
</dbReference>
<dbReference type="InterPro" id="IPR002037">
    <property type="entry name" value="Glyco_hydro_8"/>
</dbReference>
<protein>
    <submittedName>
        <fullName evidence="5">Glycosyl hydrolases family 8</fullName>
    </submittedName>
</protein>
<organism evidence="5 6">
    <name type="scientific">Clostridium frigidicarnis</name>
    <dbReference type="NCBI Taxonomy" id="84698"/>
    <lineage>
        <taxon>Bacteria</taxon>
        <taxon>Bacillati</taxon>
        <taxon>Bacillota</taxon>
        <taxon>Clostridia</taxon>
        <taxon>Eubacteriales</taxon>
        <taxon>Clostridiaceae</taxon>
        <taxon>Clostridium</taxon>
    </lineage>
</organism>
<sequence>MKNKKKSLFYKLIILFLILLLVIVAFIFYPYIKPVSFENMVTNSTLLSEGFKTENFIYNNLSNDESGIFTNYEDSSSQDVDTKGHSVLSESQGLMMIHGVNINNQDIFDRSFNYVKKNMILNNNLISWRTENNDKNPSSAFIDDIRIAKALCLGYEKFNKFSYRYESQKLSKSLLENSLIDYVPSDFRDNFGTSKTFTLCYGDLQGMNMLSYYDKDWMKVKENTKSILENGKIPNSIFFKKSYDISTKTYSTENEVELLYSLMVWESLSDDGEDISPIIEFIKNEISSNGYLCTKYSFNGIVTEKVESTSIYAIALRLSDKYGDGELSTKLRTKLLNYQIKNGELEGGFGMEPTEQFYSFDNLQALLSLVESK</sequence>
<dbReference type="OrthoDB" id="1779554at2"/>
<comment type="similarity">
    <text evidence="1">Belongs to the glycosyl hydrolase 8 (cellulase D) family.</text>
</comment>